<name>A0ABQ1NEV7_9BACI</name>
<sequence length="113" mass="12895">MEWTWMHLILLTLACFRLTRLIVDDTITEWLRAPFHHYLEETDEAGNVEVFVEAKGTGLRAFIGELLSCHWCTGVWASGMLLIGWAFVPYFDWLVVWLAIAGAASILRVALDI</sequence>
<accession>A0ABQ1NEV7</accession>
<dbReference type="InterPro" id="IPR010773">
    <property type="entry name" value="Mycophage_PG1_Gp7"/>
</dbReference>
<evidence type="ECO:0000313" key="2">
    <source>
        <dbReference type="EMBL" id="GGC74909.1"/>
    </source>
</evidence>
<evidence type="ECO:0000313" key="3">
    <source>
        <dbReference type="Proteomes" id="UP000619534"/>
    </source>
</evidence>
<reference evidence="3" key="1">
    <citation type="journal article" date="2019" name="Int. J. Syst. Evol. Microbiol.">
        <title>The Global Catalogue of Microorganisms (GCM) 10K type strain sequencing project: providing services to taxonomists for standard genome sequencing and annotation.</title>
        <authorList>
            <consortium name="The Broad Institute Genomics Platform"/>
            <consortium name="The Broad Institute Genome Sequencing Center for Infectious Disease"/>
            <person name="Wu L."/>
            <person name="Ma J."/>
        </authorList>
    </citation>
    <scope>NUCLEOTIDE SEQUENCE [LARGE SCALE GENOMIC DNA]</scope>
    <source>
        <strain evidence="3">CCM 7282</strain>
    </source>
</reference>
<keyword evidence="1" id="KW-1133">Transmembrane helix</keyword>
<dbReference type="Proteomes" id="UP000619534">
    <property type="component" value="Unassembled WGS sequence"/>
</dbReference>
<organism evidence="2 3">
    <name type="scientific">Thalassobacillus devorans</name>
    <dbReference type="NCBI Taxonomy" id="279813"/>
    <lineage>
        <taxon>Bacteria</taxon>
        <taxon>Bacillati</taxon>
        <taxon>Bacillota</taxon>
        <taxon>Bacilli</taxon>
        <taxon>Bacillales</taxon>
        <taxon>Bacillaceae</taxon>
        <taxon>Thalassobacillus</taxon>
    </lineage>
</organism>
<dbReference type="Pfam" id="PF07098">
    <property type="entry name" value="DUF1360"/>
    <property type="match status" value="1"/>
</dbReference>
<dbReference type="EMBL" id="BMCJ01000001">
    <property type="protein sequence ID" value="GGC74909.1"/>
    <property type="molecule type" value="Genomic_DNA"/>
</dbReference>
<keyword evidence="1" id="KW-0812">Transmembrane</keyword>
<keyword evidence="3" id="KW-1185">Reference proteome</keyword>
<comment type="caution">
    <text evidence="2">The sequence shown here is derived from an EMBL/GenBank/DDBJ whole genome shotgun (WGS) entry which is preliminary data.</text>
</comment>
<evidence type="ECO:0000256" key="1">
    <source>
        <dbReference type="SAM" id="Phobius"/>
    </source>
</evidence>
<gene>
    <name evidence="2" type="primary">yjcA</name>
    <name evidence="2" type="ORF">GCM10007216_01900</name>
</gene>
<protein>
    <submittedName>
        <fullName evidence="2">Sporulation protein YjcA</fullName>
    </submittedName>
</protein>
<keyword evidence="1" id="KW-0472">Membrane</keyword>
<proteinExistence type="predicted"/>
<feature type="transmembrane region" description="Helical" evidence="1">
    <location>
        <begin position="90"/>
        <end position="111"/>
    </location>
</feature>